<dbReference type="GO" id="GO:0043122">
    <property type="term" value="P:regulation of canonical NF-kappaB signal transduction"/>
    <property type="evidence" value="ECO:0007669"/>
    <property type="project" value="InterPro"/>
</dbReference>
<dbReference type="InterPro" id="IPR037309">
    <property type="entry name" value="TRAF6_MATH"/>
</dbReference>
<protein>
    <recommendedName>
        <fullName evidence="11">TNF receptor-associated factor 6</fullName>
    </recommendedName>
</protein>
<dbReference type="GO" id="GO:0045087">
    <property type="term" value="P:innate immune response"/>
    <property type="evidence" value="ECO:0007669"/>
    <property type="project" value="TreeGrafter"/>
</dbReference>
<dbReference type="PANTHER" id="PTHR10131:SF152">
    <property type="entry name" value="TNF RECEPTOR-ASSOCIATED FACTOR 6"/>
    <property type="match status" value="1"/>
</dbReference>
<dbReference type="AlphaFoldDB" id="A0A182TJJ4"/>
<keyword evidence="4 6" id="KW-0863">Zinc-finger</keyword>
<dbReference type="InterPro" id="IPR002083">
    <property type="entry name" value="MATH/TRAF_dom"/>
</dbReference>
<dbReference type="Gene3D" id="3.30.40.10">
    <property type="entry name" value="Zinc/RING finger domain, C3HC4 (zinc finger)"/>
    <property type="match status" value="2"/>
</dbReference>
<dbReference type="PROSITE" id="PS50144">
    <property type="entry name" value="MATH"/>
    <property type="match status" value="1"/>
</dbReference>
<keyword evidence="2" id="KW-0963">Cytoplasm</keyword>
<sequence length="433" mass="49492">MNEPILTKCGHRFCRKCITDWLNEKNSNCPLDNEPLDIKCDIFPDNCTRREISQIKKPCPNSMRGCGEQLSPTDIDTHLRQCPFAMSRQSQPCPFARVKCKFVAPDEAAMSAHISSDCQQHLQVARSPCLLLETYTGSNDRYKFWDPPAKNSVPEMSTNELVRSMYERIVILEQEVHILGIKLSKQEIQLTKINQEVDPRYSGGVLLWKLDDFSNKIESMVANSNCMFYSSEAYTSPHGYKFCARINVSPRTKDSIGLHVHLMQSENDYHLEWPFKGRIKITLLNVRSPELSQHDTIMSKPEILAFHRPNQDISPRGFGFLEFAKIKDILAKFADNNTVVIKIQMNIVSGMGLSLSGSCIECWIEDECGVIQCDGEYSGPAGGTFCWDDTRTNTTHSTDLDWMFAYVCVRFSLYVCNDVLMLPYSYCYCYYLL</sequence>
<dbReference type="InterPro" id="IPR018957">
    <property type="entry name" value="Znf_C3HC4_RING-type"/>
</dbReference>
<dbReference type="SUPFAM" id="SSF49599">
    <property type="entry name" value="TRAF domain-like"/>
    <property type="match status" value="2"/>
</dbReference>
<dbReference type="GO" id="GO:0005737">
    <property type="term" value="C:cytoplasm"/>
    <property type="evidence" value="ECO:0007669"/>
    <property type="project" value="UniProtKB-SubCell"/>
</dbReference>
<evidence type="ECO:0000259" key="8">
    <source>
        <dbReference type="PROSITE" id="PS50144"/>
    </source>
</evidence>
<organism evidence="9 10">
    <name type="scientific">Anopheles melas</name>
    <dbReference type="NCBI Taxonomy" id="34690"/>
    <lineage>
        <taxon>Eukaryota</taxon>
        <taxon>Metazoa</taxon>
        <taxon>Ecdysozoa</taxon>
        <taxon>Arthropoda</taxon>
        <taxon>Hexapoda</taxon>
        <taxon>Insecta</taxon>
        <taxon>Pterygota</taxon>
        <taxon>Neoptera</taxon>
        <taxon>Endopterygota</taxon>
        <taxon>Diptera</taxon>
        <taxon>Nematocera</taxon>
        <taxon>Culicoidea</taxon>
        <taxon>Culicidae</taxon>
        <taxon>Anophelinae</taxon>
        <taxon>Anopheles</taxon>
    </lineage>
</organism>
<reference evidence="9" key="2">
    <citation type="submission" date="2020-05" db="UniProtKB">
        <authorList>
            <consortium name="EnsemblMetazoa"/>
        </authorList>
    </citation>
    <scope>IDENTIFICATION</scope>
    <source>
        <strain evidence="9">CM1001059</strain>
    </source>
</reference>
<dbReference type="InterPro" id="IPR008974">
    <property type="entry name" value="TRAF-like"/>
</dbReference>
<evidence type="ECO:0000256" key="5">
    <source>
        <dbReference type="ARBA" id="ARBA00022833"/>
    </source>
</evidence>
<dbReference type="GO" id="GO:0005634">
    <property type="term" value="C:nucleus"/>
    <property type="evidence" value="ECO:0007669"/>
    <property type="project" value="UniProtKB-ARBA"/>
</dbReference>
<evidence type="ECO:0000256" key="2">
    <source>
        <dbReference type="ARBA" id="ARBA00022490"/>
    </source>
</evidence>
<dbReference type="InterPro" id="IPR017907">
    <property type="entry name" value="Znf_RING_CS"/>
</dbReference>
<dbReference type="PROSITE" id="PS00518">
    <property type="entry name" value="ZF_RING_1"/>
    <property type="match status" value="1"/>
</dbReference>
<dbReference type="GO" id="GO:0008270">
    <property type="term" value="F:zinc ion binding"/>
    <property type="evidence" value="ECO:0007669"/>
    <property type="project" value="UniProtKB-KW"/>
</dbReference>
<feature type="domain" description="MATH" evidence="8">
    <location>
        <begin position="203"/>
        <end position="345"/>
    </location>
</feature>
<dbReference type="InterPro" id="IPR013083">
    <property type="entry name" value="Znf_RING/FYVE/PHD"/>
</dbReference>
<name>A0A182TJJ4_9DIPT</name>
<dbReference type="Pfam" id="PF21355">
    <property type="entry name" value="TRAF-mep_MATH"/>
    <property type="match status" value="1"/>
</dbReference>
<evidence type="ECO:0000313" key="9">
    <source>
        <dbReference type="EnsemblMetazoa" id="AMEC003474-PA"/>
    </source>
</evidence>
<evidence type="ECO:0000256" key="3">
    <source>
        <dbReference type="ARBA" id="ARBA00022723"/>
    </source>
</evidence>
<keyword evidence="10" id="KW-1185">Reference proteome</keyword>
<keyword evidence="3" id="KW-0479">Metal-binding</keyword>
<dbReference type="Pfam" id="PF00097">
    <property type="entry name" value="zf-C3HC4"/>
    <property type="match status" value="1"/>
</dbReference>
<evidence type="ECO:0000256" key="4">
    <source>
        <dbReference type="ARBA" id="ARBA00022771"/>
    </source>
</evidence>
<keyword evidence="5" id="KW-0862">Zinc</keyword>
<reference evidence="10" key="1">
    <citation type="submission" date="2014-01" db="EMBL/GenBank/DDBJ databases">
        <title>The Genome Sequence of Anopheles melas CM1001059_A (V2).</title>
        <authorList>
            <consortium name="The Broad Institute Genomics Platform"/>
            <person name="Neafsey D.E."/>
            <person name="Besansky N."/>
            <person name="Howell P."/>
            <person name="Walton C."/>
            <person name="Young S.K."/>
            <person name="Zeng Q."/>
            <person name="Gargeya S."/>
            <person name="Fitzgerald M."/>
            <person name="Haas B."/>
            <person name="Abouelleil A."/>
            <person name="Allen A.W."/>
            <person name="Alvarado L."/>
            <person name="Arachchi H.M."/>
            <person name="Berlin A.M."/>
            <person name="Chapman S.B."/>
            <person name="Gainer-Dewar J."/>
            <person name="Goldberg J."/>
            <person name="Griggs A."/>
            <person name="Gujja S."/>
            <person name="Hansen M."/>
            <person name="Howarth C."/>
            <person name="Imamovic A."/>
            <person name="Ireland A."/>
            <person name="Larimer J."/>
            <person name="McCowan C."/>
            <person name="Murphy C."/>
            <person name="Pearson M."/>
            <person name="Poon T.W."/>
            <person name="Priest M."/>
            <person name="Roberts A."/>
            <person name="Saif S."/>
            <person name="Shea T."/>
            <person name="Sisk P."/>
            <person name="Sykes S."/>
            <person name="Wortman J."/>
            <person name="Nusbaum C."/>
            <person name="Birren B."/>
        </authorList>
    </citation>
    <scope>NUCLEOTIDE SEQUENCE [LARGE SCALE GENOMIC DNA]</scope>
    <source>
        <strain evidence="10">CM1001059</strain>
    </source>
</reference>
<evidence type="ECO:0000256" key="1">
    <source>
        <dbReference type="ARBA" id="ARBA00004496"/>
    </source>
</evidence>
<dbReference type="SUPFAM" id="SSF57850">
    <property type="entry name" value="RING/U-box"/>
    <property type="match status" value="1"/>
</dbReference>
<dbReference type="EnsemblMetazoa" id="AMEC003474-RA">
    <property type="protein sequence ID" value="AMEC003474-PA"/>
    <property type="gene ID" value="AMEC003474"/>
</dbReference>
<dbReference type="PANTHER" id="PTHR10131">
    <property type="entry name" value="TNF RECEPTOR ASSOCIATED FACTOR"/>
    <property type="match status" value="1"/>
</dbReference>
<evidence type="ECO:0008006" key="11">
    <source>
        <dbReference type="Google" id="ProtNLM"/>
    </source>
</evidence>
<evidence type="ECO:0000256" key="6">
    <source>
        <dbReference type="PROSITE-ProRule" id="PRU00175"/>
    </source>
</evidence>
<evidence type="ECO:0000259" key="7">
    <source>
        <dbReference type="PROSITE" id="PS50089"/>
    </source>
</evidence>
<dbReference type="CDD" id="cd03776">
    <property type="entry name" value="MATH_TRAF6"/>
    <property type="match status" value="1"/>
</dbReference>
<dbReference type="InterPro" id="IPR049342">
    <property type="entry name" value="TRAF1-6_MATH_dom"/>
</dbReference>
<comment type="subcellular location">
    <subcellularLocation>
        <location evidence="1">Cytoplasm</location>
    </subcellularLocation>
</comment>
<dbReference type="GO" id="GO:0005164">
    <property type="term" value="F:tumor necrosis factor receptor binding"/>
    <property type="evidence" value="ECO:0007669"/>
    <property type="project" value="InterPro"/>
</dbReference>
<dbReference type="GO" id="GO:0031663">
    <property type="term" value="P:lipopolysaccharide-mediated signaling pathway"/>
    <property type="evidence" value="ECO:0007669"/>
    <property type="project" value="TreeGrafter"/>
</dbReference>
<proteinExistence type="predicted"/>
<dbReference type="Proteomes" id="UP000075902">
    <property type="component" value="Unassembled WGS sequence"/>
</dbReference>
<dbReference type="VEuPathDB" id="VectorBase:AMEC003474"/>
<dbReference type="InterPro" id="IPR001841">
    <property type="entry name" value="Znf_RING"/>
</dbReference>
<dbReference type="GO" id="GO:0061630">
    <property type="term" value="F:ubiquitin protein ligase activity"/>
    <property type="evidence" value="ECO:0007669"/>
    <property type="project" value="TreeGrafter"/>
</dbReference>
<dbReference type="SMART" id="SM00061">
    <property type="entry name" value="MATH"/>
    <property type="match status" value="1"/>
</dbReference>
<dbReference type="GO" id="GO:0016567">
    <property type="term" value="P:protein ubiquitination"/>
    <property type="evidence" value="ECO:0007669"/>
    <property type="project" value="InterPro"/>
</dbReference>
<evidence type="ECO:0000313" key="10">
    <source>
        <dbReference type="Proteomes" id="UP000075902"/>
    </source>
</evidence>
<dbReference type="STRING" id="34690.A0A182TJJ4"/>
<feature type="domain" description="RING-type" evidence="7">
    <location>
        <begin position="5"/>
        <end position="33"/>
    </location>
</feature>
<dbReference type="PROSITE" id="PS50089">
    <property type="entry name" value="ZF_RING_2"/>
    <property type="match status" value="1"/>
</dbReference>
<accession>A0A182TJJ4</accession>
<dbReference type="Gene3D" id="2.60.210.10">
    <property type="entry name" value="Apoptosis, Tumor Necrosis Factor Receptor Associated Protein 2, Chain A"/>
    <property type="match status" value="1"/>
</dbReference>